<keyword evidence="4" id="KW-0255">Endonuclease</keyword>
<dbReference type="InterPro" id="IPR001969">
    <property type="entry name" value="Aspartic_peptidase_AS"/>
</dbReference>
<feature type="non-terminal residue" evidence="8">
    <location>
        <position position="449"/>
    </location>
</feature>
<dbReference type="SUPFAM" id="SSF50630">
    <property type="entry name" value="Acid proteases"/>
    <property type="match status" value="1"/>
</dbReference>
<sequence length="449" mass="49835">MERENPSRERHISRGRAQETKGVSSPGDTRPIRCFNCNGKGHLARECKKEKKEKADSREAGSLSARITDKVCGATKSMCGTRRKLSQEGKLFGKKWTTSVEIFGRKWSALLDTGSEVSILPARILKQAMRDGINIDEEVQELPLDTTTRVVDASGNAMKFLTVVRVDIKEDGAKSSLAKVSMHVSQGEVGTLVLGTNALPALGYRLVRKQGQRARRIKRDEKAAVRILAEDAEEKAIRCNAVVAERTYVAPGEMKPVRVTGAKASGDKLFCSEIHVIQTGLCSLEEHGSTTILVVNTGLEPLVYRKNQRVGSWDDCDRPQSDRAVAANMLTRQNPPLTPEERAETLRRYLVNNRGGKELSESLEDLMKNHNQVFAVEDRELTQTHLVTHEIDTGSTQPIRQKKRPVPIGARKEFKGIIEDLLNRGIIEPSSSDWASPVVLVRKKDGTLR</sequence>
<evidence type="ECO:0000256" key="4">
    <source>
        <dbReference type="ARBA" id="ARBA00022759"/>
    </source>
</evidence>
<proteinExistence type="predicted"/>
<evidence type="ECO:0000313" key="8">
    <source>
        <dbReference type="EMBL" id="RCN26626.1"/>
    </source>
</evidence>
<dbReference type="Gene3D" id="2.40.70.10">
    <property type="entry name" value="Acid Proteases"/>
    <property type="match status" value="1"/>
</dbReference>
<keyword evidence="5" id="KW-0863">Zinc-finger</keyword>
<dbReference type="InterPro" id="IPR021109">
    <property type="entry name" value="Peptidase_aspartic_dom_sf"/>
</dbReference>
<evidence type="ECO:0000259" key="7">
    <source>
        <dbReference type="PROSITE" id="PS50158"/>
    </source>
</evidence>
<keyword evidence="1" id="KW-0808">Transferase</keyword>
<organism evidence="8 9">
    <name type="scientific">Ancylostoma caninum</name>
    <name type="common">Dog hookworm</name>
    <dbReference type="NCBI Taxonomy" id="29170"/>
    <lineage>
        <taxon>Eukaryota</taxon>
        <taxon>Metazoa</taxon>
        <taxon>Ecdysozoa</taxon>
        <taxon>Nematoda</taxon>
        <taxon>Chromadorea</taxon>
        <taxon>Rhabditida</taxon>
        <taxon>Rhabditina</taxon>
        <taxon>Rhabditomorpha</taxon>
        <taxon>Strongyloidea</taxon>
        <taxon>Ancylostomatidae</taxon>
        <taxon>Ancylostomatinae</taxon>
        <taxon>Ancylostoma</taxon>
    </lineage>
</organism>
<dbReference type="PANTHER" id="PTHR37984">
    <property type="entry name" value="PROTEIN CBG26694"/>
    <property type="match status" value="1"/>
</dbReference>
<dbReference type="Pfam" id="PF00098">
    <property type="entry name" value="zf-CCHC"/>
    <property type="match status" value="1"/>
</dbReference>
<dbReference type="EMBL" id="JOJR01006702">
    <property type="protein sequence ID" value="RCN26626.1"/>
    <property type="molecule type" value="Genomic_DNA"/>
</dbReference>
<dbReference type="PANTHER" id="PTHR37984:SF5">
    <property type="entry name" value="PROTEIN NYNRIN-LIKE"/>
    <property type="match status" value="1"/>
</dbReference>
<dbReference type="GO" id="GO:0008270">
    <property type="term" value="F:zinc ion binding"/>
    <property type="evidence" value="ECO:0007669"/>
    <property type="project" value="UniProtKB-KW"/>
</dbReference>
<evidence type="ECO:0000256" key="3">
    <source>
        <dbReference type="ARBA" id="ARBA00022722"/>
    </source>
</evidence>
<dbReference type="GO" id="GO:0006508">
    <property type="term" value="P:proteolysis"/>
    <property type="evidence" value="ECO:0007669"/>
    <property type="project" value="InterPro"/>
</dbReference>
<feature type="compositionally biased region" description="Basic and acidic residues" evidence="6">
    <location>
        <begin position="1"/>
        <end position="19"/>
    </location>
</feature>
<feature type="region of interest" description="Disordered" evidence="6">
    <location>
        <begin position="1"/>
        <end position="32"/>
    </location>
</feature>
<dbReference type="AlphaFoldDB" id="A0A368F3F7"/>
<evidence type="ECO:0000313" key="9">
    <source>
        <dbReference type="Proteomes" id="UP000252519"/>
    </source>
</evidence>
<dbReference type="InterPro" id="IPR036875">
    <property type="entry name" value="Znf_CCHC_sf"/>
</dbReference>
<evidence type="ECO:0000256" key="6">
    <source>
        <dbReference type="SAM" id="MobiDB-lite"/>
    </source>
</evidence>
<dbReference type="InterPro" id="IPR001878">
    <property type="entry name" value="Znf_CCHC"/>
</dbReference>
<dbReference type="GO" id="GO:0003676">
    <property type="term" value="F:nucleic acid binding"/>
    <property type="evidence" value="ECO:0007669"/>
    <property type="project" value="InterPro"/>
</dbReference>
<accession>A0A368F3F7</accession>
<dbReference type="STRING" id="29170.A0A368F3F7"/>
<dbReference type="GO" id="GO:0004519">
    <property type="term" value="F:endonuclease activity"/>
    <property type="evidence" value="ECO:0007669"/>
    <property type="project" value="UniProtKB-KW"/>
</dbReference>
<dbReference type="InterPro" id="IPR050951">
    <property type="entry name" value="Retrovirus_Pol_polyprotein"/>
</dbReference>
<dbReference type="GO" id="GO:0019899">
    <property type="term" value="F:enzyme binding"/>
    <property type="evidence" value="ECO:0007669"/>
    <property type="project" value="UniProtKB-ARBA"/>
</dbReference>
<dbReference type="SMART" id="SM00343">
    <property type="entry name" value="ZnF_C2HC"/>
    <property type="match status" value="1"/>
</dbReference>
<dbReference type="OrthoDB" id="5874389at2759"/>
<evidence type="ECO:0000256" key="2">
    <source>
        <dbReference type="ARBA" id="ARBA00022695"/>
    </source>
</evidence>
<keyword evidence="5" id="KW-0862">Zinc</keyword>
<dbReference type="GO" id="GO:0004190">
    <property type="term" value="F:aspartic-type endopeptidase activity"/>
    <property type="evidence" value="ECO:0007669"/>
    <property type="project" value="InterPro"/>
</dbReference>
<keyword evidence="3" id="KW-0540">Nuclease</keyword>
<evidence type="ECO:0000256" key="1">
    <source>
        <dbReference type="ARBA" id="ARBA00022679"/>
    </source>
</evidence>
<keyword evidence="5" id="KW-0479">Metal-binding</keyword>
<dbReference type="PROSITE" id="PS00141">
    <property type="entry name" value="ASP_PROTEASE"/>
    <property type="match status" value="1"/>
</dbReference>
<name>A0A368F3F7_ANCCA</name>
<gene>
    <name evidence="8" type="ORF">ANCCAN_27647</name>
</gene>
<keyword evidence="9" id="KW-1185">Reference proteome</keyword>
<keyword evidence="4" id="KW-0378">Hydrolase</keyword>
<feature type="domain" description="CCHC-type" evidence="7">
    <location>
        <begin position="33"/>
        <end position="49"/>
    </location>
</feature>
<dbReference type="Proteomes" id="UP000252519">
    <property type="component" value="Unassembled WGS sequence"/>
</dbReference>
<keyword evidence="2" id="KW-0548">Nucleotidyltransferase</keyword>
<comment type="caution">
    <text evidence="8">The sequence shown here is derived from an EMBL/GenBank/DDBJ whole genome shotgun (WGS) entry which is preliminary data.</text>
</comment>
<dbReference type="SUPFAM" id="SSF57756">
    <property type="entry name" value="Retrovirus zinc finger-like domains"/>
    <property type="match status" value="1"/>
</dbReference>
<dbReference type="PROSITE" id="PS50158">
    <property type="entry name" value="ZF_CCHC"/>
    <property type="match status" value="1"/>
</dbReference>
<evidence type="ECO:0000256" key="5">
    <source>
        <dbReference type="PROSITE-ProRule" id="PRU00047"/>
    </source>
</evidence>
<protein>
    <submittedName>
        <fullName evidence="8">Zinc knuckle</fullName>
    </submittedName>
</protein>
<dbReference type="GO" id="GO:0016779">
    <property type="term" value="F:nucleotidyltransferase activity"/>
    <property type="evidence" value="ECO:0007669"/>
    <property type="project" value="UniProtKB-KW"/>
</dbReference>
<dbReference type="SUPFAM" id="SSF56672">
    <property type="entry name" value="DNA/RNA polymerases"/>
    <property type="match status" value="1"/>
</dbReference>
<dbReference type="Gene3D" id="3.10.10.10">
    <property type="entry name" value="HIV Type 1 Reverse Transcriptase, subunit A, domain 1"/>
    <property type="match status" value="1"/>
</dbReference>
<dbReference type="GO" id="GO:0005737">
    <property type="term" value="C:cytoplasm"/>
    <property type="evidence" value="ECO:0007669"/>
    <property type="project" value="UniProtKB-ARBA"/>
</dbReference>
<reference evidence="8 9" key="1">
    <citation type="submission" date="2014-10" db="EMBL/GenBank/DDBJ databases">
        <title>Draft genome of the hookworm Ancylostoma caninum.</title>
        <authorList>
            <person name="Mitreva M."/>
        </authorList>
    </citation>
    <scope>NUCLEOTIDE SEQUENCE [LARGE SCALE GENOMIC DNA]</scope>
    <source>
        <strain evidence="8 9">Baltimore</strain>
    </source>
</reference>
<dbReference type="Gene3D" id="4.10.60.10">
    <property type="entry name" value="Zinc finger, CCHC-type"/>
    <property type="match status" value="1"/>
</dbReference>
<dbReference type="InterPro" id="IPR043502">
    <property type="entry name" value="DNA/RNA_pol_sf"/>
</dbReference>